<reference evidence="8 9" key="1">
    <citation type="submission" date="2019-04" db="EMBL/GenBank/DDBJ databases">
        <title>Natronospirillum operosus gen. nov., sp. nov., a haloalkaliphilic satellite isolated from decaying biomass of laboratory culture of cyanobacterium Geitlerinema sp. and proposal of Natronospirillaceae fam. nov. and Saccharospirillaceae fam. nov.</title>
        <authorList>
            <person name="Kevbrin V."/>
            <person name="Boltyanskaya Y."/>
            <person name="Koziaeva V."/>
            <person name="Grouzdev D.S."/>
            <person name="Park M."/>
            <person name="Cho J."/>
        </authorList>
    </citation>
    <scope>NUCLEOTIDE SEQUENCE [LARGE SCALE GENOMIC DNA]</scope>
    <source>
        <strain evidence="8 9">G-116</strain>
    </source>
</reference>
<dbReference type="CDD" id="cd01110">
    <property type="entry name" value="HTH_SoxR"/>
    <property type="match status" value="1"/>
</dbReference>
<dbReference type="InterPro" id="IPR000551">
    <property type="entry name" value="MerR-type_HTH_dom"/>
</dbReference>
<dbReference type="OrthoDB" id="9802944at2"/>
<evidence type="ECO:0000256" key="5">
    <source>
        <dbReference type="ARBA" id="ARBA00023125"/>
    </source>
</evidence>
<dbReference type="GO" id="GO:0003677">
    <property type="term" value="F:DNA binding"/>
    <property type="evidence" value="ECO:0007669"/>
    <property type="project" value="UniProtKB-KW"/>
</dbReference>
<evidence type="ECO:0000256" key="2">
    <source>
        <dbReference type="ARBA" id="ARBA00022714"/>
    </source>
</evidence>
<dbReference type="SMART" id="SM00422">
    <property type="entry name" value="HTH_MERR"/>
    <property type="match status" value="1"/>
</dbReference>
<keyword evidence="4" id="KW-0411">Iron-sulfur</keyword>
<evidence type="ECO:0000256" key="1">
    <source>
        <dbReference type="ARBA" id="ARBA00014474"/>
    </source>
</evidence>
<evidence type="ECO:0000313" key="9">
    <source>
        <dbReference type="Proteomes" id="UP000297475"/>
    </source>
</evidence>
<dbReference type="PROSITE" id="PS50937">
    <property type="entry name" value="HTH_MERR_2"/>
    <property type="match status" value="1"/>
</dbReference>
<accession>A0A4Z0WAW5</accession>
<keyword evidence="3" id="KW-0408">Iron</keyword>
<feature type="domain" description="HTH merR-type" evidence="7">
    <location>
        <begin position="5"/>
        <end position="73"/>
    </location>
</feature>
<name>A0A4Z0WAW5_9GAMM</name>
<comment type="caution">
    <text evidence="8">The sequence shown here is derived from an EMBL/GenBank/DDBJ whole genome shotgun (WGS) entry which is preliminary data.</text>
</comment>
<organism evidence="8 9">
    <name type="scientific">Natronospirillum operosum</name>
    <dbReference type="NCBI Taxonomy" id="2759953"/>
    <lineage>
        <taxon>Bacteria</taxon>
        <taxon>Pseudomonadati</taxon>
        <taxon>Pseudomonadota</taxon>
        <taxon>Gammaproteobacteria</taxon>
        <taxon>Oceanospirillales</taxon>
        <taxon>Natronospirillaceae</taxon>
        <taxon>Natronospirillum</taxon>
    </lineage>
</organism>
<dbReference type="RefSeq" id="WP_135480054.1">
    <property type="nucleotide sequence ID" value="NZ_SRMF01000001.1"/>
</dbReference>
<keyword evidence="2" id="KW-0479">Metal-binding</keyword>
<dbReference type="Gene3D" id="1.10.1660.10">
    <property type="match status" value="1"/>
</dbReference>
<dbReference type="EMBL" id="SRMF01000001">
    <property type="protein sequence ID" value="TGG94864.1"/>
    <property type="molecule type" value="Genomic_DNA"/>
</dbReference>
<dbReference type="InterPro" id="IPR009061">
    <property type="entry name" value="DNA-bd_dom_put_sf"/>
</dbReference>
<evidence type="ECO:0000259" key="7">
    <source>
        <dbReference type="PROSITE" id="PS50937"/>
    </source>
</evidence>
<proteinExistence type="predicted"/>
<dbReference type="GO" id="GO:0006979">
    <property type="term" value="P:response to oxidative stress"/>
    <property type="evidence" value="ECO:0007669"/>
    <property type="project" value="InterPro"/>
</dbReference>
<protein>
    <recommendedName>
        <fullName evidence="1">Redox-sensitive transcriptional activator SoxR</fullName>
    </recommendedName>
</protein>
<evidence type="ECO:0000256" key="6">
    <source>
        <dbReference type="SAM" id="MobiDB-lite"/>
    </source>
</evidence>
<dbReference type="NCBIfam" id="TIGR01950">
    <property type="entry name" value="SoxR"/>
    <property type="match status" value="1"/>
</dbReference>
<keyword evidence="5" id="KW-0238">DNA-binding</keyword>
<dbReference type="PANTHER" id="PTHR30204:SF0">
    <property type="entry name" value="REDOX-SENSITIVE TRANSCRIPTIONAL ACTIVATOR SOXR"/>
    <property type="match status" value="1"/>
</dbReference>
<gene>
    <name evidence="8" type="primary">soxR</name>
    <name evidence="8" type="ORF">E4656_00070</name>
</gene>
<keyword evidence="2" id="KW-0001">2Fe-2S</keyword>
<dbReference type="SUPFAM" id="SSF46955">
    <property type="entry name" value="Putative DNA-binding domain"/>
    <property type="match status" value="1"/>
</dbReference>
<dbReference type="PRINTS" id="PR00040">
    <property type="entry name" value="HTHMERR"/>
</dbReference>
<feature type="region of interest" description="Disordered" evidence="6">
    <location>
        <begin position="137"/>
        <end position="168"/>
    </location>
</feature>
<dbReference type="GO" id="GO:0003700">
    <property type="term" value="F:DNA-binding transcription factor activity"/>
    <property type="evidence" value="ECO:0007669"/>
    <property type="project" value="InterPro"/>
</dbReference>
<dbReference type="PANTHER" id="PTHR30204">
    <property type="entry name" value="REDOX-CYCLING DRUG-SENSING TRANSCRIPTIONAL ACTIVATOR SOXR"/>
    <property type="match status" value="1"/>
</dbReference>
<dbReference type="AlphaFoldDB" id="A0A4Z0WAW5"/>
<evidence type="ECO:0000313" key="8">
    <source>
        <dbReference type="EMBL" id="TGG94864.1"/>
    </source>
</evidence>
<dbReference type="InterPro" id="IPR047057">
    <property type="entry name" value="MerR_fam"/>
</dbReference>
<dbReference type="GO" id="GO:0051537">
    <property type="term" value="F:2 iron, 2 sulfur cluster binding"/>
    <property type="evidence" value="ECO:0007669"/>
    <property type="project" value="UniProtKB-KW"/>
</dbReference>
<keyword evidence="9" id="KW-1185">Reference proteome</keyword>
<dbReference type="Pfam" id="PF13411">
    <property type="entry name" value="MerR_1"/>
    <property type="match status" value="1"/>
</dbReference>
<dbReference type="InterPro" id="IPR010211">
    <property type="entry name" value="Redox-sen_tscrpt-act_SoxR"/>
</dbReference>
<evidence type="ECO:0000256" key="3">
    <source>
        <dbReference type="ARBA" id="ARBA00023004"/>
    </source>
</evidence>
<evidence type="ECO:0000256" key="4">
    <source>
        <dbReference type="ARBA" id="ARBA00023014"/>
    </source>
</evidence>
<sequence>MTEARWSVGDVAKRCGIRVSTLHFYEKQGLIRSWRNAGNQRRYQPEVIRRISVIKAAQKVGVSLEEVKQAFRSLPDNRAPTVEDWQQLSEQWGRKLDGRIAYLQSLRDNLTGCIGCGCLSMSKCPLYNPDDTLAASGSGPVLLDRAERQAQTGTSDHESEPETGGVNR</sequence>
<dbReference type="Proteomes" id="UP000297475">
    <property type="component" value="Unassembled WGS sequence"/>
</dbReference>